<name>A0A8I0AIW1_9FIRM</name>
<evidence type="ECO:0000313" key="2">
    <source>
        <dbReference type="Proteomes" id="UP000615234"/>
    </source>
</evidence>
<reference evidence="1 2" key="1">
    <citation type="submission" date="2020-08" db="EMBL/GenBank/DDBJ databases">
        <title>Genome public.</title>
        <authorList>
            <person name="Liu C."/>
            <person name="Sun Q."/>
        </authorList>
    </citation>
    <scope>NUCLEOTIDE SEQUENCE [LARGE SCALE GENOMIC DNA]</scope>
    <source>
        <strain evidence="1 2">NSJ-10</strain>
    </source>
</reference>
<organism evidence="1 2">
    <name type="scientific">Coprococcus hominis</name>
    <name type="common">ex Liu et al. 2022</name>
    <dbReference type="NCBI Taxonomy" id="2763039"/>
    <lineage>
        <taxon>Bacteria</taxon>
        <taxon>Bacillati</taxon>
        <taxon>Bacillota</taxon>
        <taxon>Clostridia</taxon>
        <taxon>Lachnospirales</taxon>
        <taxon>Lachnospiraceae</taxon>
        <taxon>Coprococcus</taxon>
    </lineage>
</organism>
<protein>
    <submittedName>
        <fullName evidence="1">Uncharacterized protein</fullName>
    </submittedName>
</protein>
<dbReference type="RefSeq" id="WP_021944220.1">
    <property type="nucleotide sequence ID" value="NZ_JACOOX010000001.1"/>
</dbReference>
<comment type="caution">
    <text evidence="1">The sequence shown here is derived from an EMBL/GenBank/DDBJ whole genome shotgun (WGS) entry which is preliminary data.</text>
</comment>
<proteinExistence type="predicted"/>
<gene>
    <name evidence="1" type="ORF">H8S09_02335</name>
</gene>
<dbReference type="EMBL" id="JACOOX010000001">
    <property type="protein sequence ID" value="MBC5661741.1"/>
    <property type="molecule type" value="Genomic_DNA"/>
</dbReference>
<evidence type="ECO:0000313" key="1">
    <source>
        <dbReference type="EMBL" id="MBC5661741.1"/>
    </source>
</evidence>
<dbReference type="AlphaFoldDB" id="A0A8I0AIW1"/>
<dbReference type="Proteomes" id="UP000615234">
    <property type="component" value="Unassembled WGS sequence"/>
</dbReference>
<keyword evidence="2" id="KW-1185">Reference proteome</keyword>
<sequence length="166" mass="19756">MQNEFKYIPYDRKDTNIRGLIKNGNVYNLTRSMSGLLLPDDPNEEQSRAEKDWAYLKEMYPERVRRISAMVEEECDKLEYAGSPMFAEYPDPEVIRKIARDVYAELPDPYVDIHLDMEAAPSEPPYVPKGKGCGNCMMRNLIETLICNEFYCRRERYRRCRRRFYL</sequence>
<accession>A0A8I0AIW1</accession>